<sequence length="108" mass="10993">MNRRLSSSGLPGGVADTVSCPLNNNHRPLRQRALESPPCSSGCLPDAGGSQITPTPIARIRQYVESQSVTQPAPMDDNDNSKLGAGTLAGILVGIVAALGILSPSSSG</sequence>
<proteinExistence type="predicted"/>
<reference evidence="3 4" key="1">
    <citation type="submission" date="2019-04" db="EMBL/GenBank/DDBJ databases">
        <title>Comparative genomics and transcriptomics to analyze fruiting body development in filamentous ascomycetes.</title>
        <authorList>
            <consortium name="DOE Joint Genome Institute"/>
            <person name="Lutkenhaus R."/>
            <person name="Traeger S."/>
            <person name="Breuer J."/>
            <person name="Kuo A."/>
            <person name="Lipzen A."/>
            <person name="Pangilinan J."/>
            <person name="Dilworth D."/>
            <person name="Sandor L."/>
            <person name="Poggeler S."/>
            <person name="Barry K."/>
            <person name="Grigoriev I.V."/>
            <person name="Nowrousian M."/>
        </authorList>
    </citation>
    <scope>NUCLEOTIDE SEQUENCE [LARGE SCALE GENOMIC DNA]</scope>
    <source>
        <strain evidence="3 4">CBS 389.68</strain>
    </source>
</reference>
<dbReference type="InParanoid" id="A0A4S2N5P6"/>
<evidence type="ECO:0000256" key="2">
    <source>
        <dbReference type="SAM" id="Phobius"/>
    </source>
</evidence>
<keyword evidence="2" id="KW-0472">Membrane</keyword>
<evidence type="ECO:0000313" key="4">
    <source>
        <dbReference type="Proteomes" id="UP000298138"/>
    </source>
</evidence>
<feature type="transmembrane region" description="Helical" evidence="2">
    <location>
        <begin position="83"/>
        <end position="102"/>
    </location>
</feature>
<accession>A0A4S2N5P6</accession>
<evidence type="ECO:0000256" key="1">
    <source>
        <dbReference type="SAM" id="MobiDB-lite"/>
    </source>
</evidence>
<dbReference type="Proteomes" id="UP000298138">
    <property type="component" value="Unassembled WGS sequence"/>
</dbReference>
<keyword evidence="4" id="KW-1185">Reference proteome</keyword>
<gene>
    <name evidence="3" type="ORF">EX30DRAFT_375938</name>
</gene>
<dbReference type="EMBL" id="ML220112">
    <property type="protein sequence ID" value="TGZ84493.1"/>
    <property type="molecule type" value="Genomic_DNA"/>
</dbReference>
<protein>
    <submittedName>
        <fullName evidence="3">Uncharacterized protein</fullName>
    </submittedName>
</protein>
<name>A0A4S2N5P6_9PEZI</name>
<organism evidence="3 4">
    <name type="scientific">Ascodesmis nigricans</name>
    <dbReference type="NCBI Taxonomy" id="341454"/>
    <lineage>
        <taxon>Eukaryota</taxon>
        <taxon>Fungi</taxon>
        <taxon>Dikarya</taxon>
        <taxon>Ascomycota</taxon>
        <taxon>Pezizomycotina</taxon>
        <taxon>Pezizomycetes</taxon>
        <taxon>Pezizales</taxon>
        <taxon>Ascodesmidaceae</taxon>
        <taxon>Ascodesmis</taxon>
    </lineage>
</organism>
<feature type="region of interest" description="Disordered" evidence="1">
    <location>
        <begin position="32"/>
        <end position="51"/>
    </location>
</feature>
<feature type="region of interest" description="Disordered" evidence="1">
    <location>
        <begin position="1"/>
        <end position="25"/>
    </location>
</feature>
<evidence type="ECO:0000313" key="3">
    <source>
        <dbReference type="EMBL" id="TGZ84493.1"/>
    </source>
</evidence>
<keyword evidence="2" id="KW-1133">Transmembrane helix</keyword>
<keyword evidence="2" id="KW-0812">Transmembrane</keyword>
<dbReference type="AlphaFoldDB" id="A0A4S2N5P6"/>